<evidence type="ECO:0000313" key="4">
    <source>
        <dbReference type="Proteomes" id="UP000050863"/>
    </source>
</evidence>
<dbReference type="SUPFAM" id="SSF55961">
    <property type="entry name" value="Bet v1-like"/>
    <property type="match status" value="1"/>
</dbReference>
<gene>
    <name evidence="3" type="ORF">CQ12_26920</name>
</gene>
<dbReference type="EMBL" id="LLXZ01000081">
    <property type="protein sequence ID" value="KRR08848.1"/>
    <property type="molecule type" value="Genomic_DNA"/>
</dbReference>
<protein>
    <submittedName>
        <fullName evidence="3">ATPase</fullName>
    </submittedName>
</protein>
<dbReference type="Gene3D" id="3.30.530.20">
    <property type="match status" value="1"/>
</dbReference>
<dbReference type="Pfam" id="PF08327">
    <property type="entry name" value="AHSA1"/>
    <property type="match status" value="1"/>
</dbReference>
<comment type="caution">
    <text evidence="3">The sequence shown here is derived from an EMBL/GenBank/DDBJ whole genome shotgun (WGS) entry which is preliminary data.</text>
</comment>
<dbReference type="InterPro" id="IPR013538">
    <property type="entry name" value="ASHA1/2-like_C"/>
</dbReference>
<dbReference type="InterPro" id="IPR023393">
    <property type="entry name" value="START-like_dom_sf"/>
</dbReference>
<accession>A0A0R3LVW4</accession>
<reference evidence="3 4" key="1">
    <citation type="submission" date="2014-03" db="EMBL/GenBank/DDBJ databases">
        <title>Bradyrhizobium valentinum sp. nov., isolated from effective nodules of Lupinus mariae-josephae, a lupine endemic of basic-lime soils in Eastern Spain.</title>
        <authorList>
            <person name="Duran D."/>
            <person name="Rey L."/>
            <person name="Navarro A."/>
            <person name="Busquets A."/>
            <person name="Imperial J."/>
            <person name="Ruiz-Argueso T."/>
        </authorList>
    </citation>
    <scope>NUCLEOTIDE SEQUENCE [LARGE SCALE GENOMIC DNA]</scope>
    <source>
        <strain evidence="3 4">PAC68</strain>
    </source>
</reference>
<name>A0A0R3LVW4_9BRAD</name>
<dbReference type="CDD" id="cd08893">
    <property type="entry name" value="SRPBCC_CalC_Aha1-like_GntR-HTH"/>
    <property type="match status" value="1"/>
</dbReference>
<dbReference type="AlphaFoldDB" id="A0A0R3LVW4"/>
<evidence type="ECO:0000313" key="3">
    <source>
        <dbReference type="EMBL" id="KRR08848.1"/>
    </source>
</evidence>
<dbReference type="OrthoDB" id="9815653at2"/>
<comment type="similarity">
    <text evidence="1">Belongs to the AHA1 family.</text>
</comment>
<sequence>MNVKNFKPAIVYTIYIASTPEKVWEALTQAEFSRQYFSGQAVEVDLRVGGAFIMRTPDGALHTSGEVIECELLKRLTVTFNVNWPALVEKLGPTLVTYEIEQAGDVVKLTMLQSHDRDISDDILSGGRTGWPAILSSLKSLLETGNALTIKMQPPERMLAALKEMGIGTP</sequence>
<proteinExistence type="inferred from homology"/>
<feature type="domain" description="Activator of Hsp90 ATPase homologue 1/2-like C-terminal" evidence="2">
    <location>
        <begin position="19"/>
        <end position="143"/>
    </location>
</feature>
<evidence type="ECO:0000259" key="2">
    <source>
        <dbReference type="Pfam" id="PF08327"/>
    </source>
</evidence>
<dbReference type="Proteomes" id="UP000050863">
    <property type="component" value="Unassembled WGS sequence"/>
</dbReference>
<organism evidence="3 4">
    <name type="scientific">Bradyrhizobium jicamae</name>
    <dbReference type="NCBI Taxonomy" id="280332"/>
    <lineage>
        <taxon>Bacteria</taxon>
        <taxon>Pseudomonadati</taxon>
        <taxon>Pseudomonadota</taxon>
        <taxon>Alphaproteobacteria</taxon>
        <taxon>Hyphomicrobiales</taxon>
        <taxon>Nitrobacteraceae</taxon>
        <taxon>Bradyrhizobium</taxon>
    </lineage>
</organism>
<dbReference type="RefSeq" id="WP_057835777.1">
    <property type="nucleotide sequence ID" value="NZ_LLXZ01000081.1"/>
</dbReference>
<evidence type="ECO:0000256" key="1">
    <source>
        <dbReference type="ARBA" id="ARBA00006817"/>
    </source>
</evidence>
<keyword evidence="4" id="KW-1185">Reference proteome</keyword>
<dbReference type="STRING" id="280332.CQ12_26920"/>